<feature type="transmembrane region" description="Helical" evidence="8">
    <location>
        <begin position="323"/>
        <end position="341"/>
    </location>
</feature>
<feature type="transmembrane region" description="Helical" evidence="8">
    <location>
        <begin position="295"/>
        <end position="317"/>
    </location>
</feature>
<dbReference type="eggNOG" id="COG0609">
    <property type="taxonomic scope" value="Bacteria"/>
</dbReference>
<dbReference type="AlphaFoldDB" id="A0A1D3DX01"/>
<sequence length="349" mass="35532">MVESSPEQSAEPQAAAQPRGRRSARAAGLLLSLGVLVLVCVASIVVGAKPVPLGDVWHGLFQNSGTNHDVLIADVRVPRTLLGLLAGVALGLAGAVMQALTRNPLAEPGLMGVNAGAAAAVVTATSVLGATSFMGYVWFAFVGAAIVSVLVYVLGGGRAATPVRLALAGTAATAALYGYVNAVQLLDSAALDRLRFWTVGSLAGADADIVAAVAPFIAAGVVLAALVARPLNAMEMGDDTARALGANLTRTRVLAMLAVTLLCGGATAACGPIVFVGLMVPYLVRAITGPDMRWILPYAAVLSPVLLLGSDIVGRVVARPSELQVGIVTALIGGPVFIHLVRRKRMAQL</sequence>
<feature type="transmembrane region" description="Helical" evidence="8">
    <location>
        <begin position="209"/>
        <end position="228"/>
    </location>
</feature>
<accession>A0A1D3DX01</accession>
<keyword evidence="10" id="KW-1185">Reference proteome</keyword>
<evidence type="ECO:0000256" key="8">
    <source>
        <dbReference type="SAM" id="Phobius"/>
    </source>
</evidence>
<dbReference type="SUPFAM" id="SSF81345">
    <property type="entry name" value="ABC transporter involved in vitamin B12 uptake, BtuC"/>
    <property type="match status" value="1"/>
</dbReference>
<dbReference type="InterPro" id="IPR037294">
    <property type="entry name" value="ABC_BtuC-like"/>
</dbReference>
<dbReference type="PANTHER" id="PTHR30472:SF1">
    <property type="entry name" value="FE(3+) DICITRATE TRANSPORT SYSTEM PERMEASE PROTEIN FECC-RELATED"/>
    <property type="match status" value="1"/>
</dbReference>
<protein>
    <submittedName>
        <fullName evidence="9">Iron ABC transporter permease</fullName>
    </submittedName>
</protein>
<dbReference type="Gene3D" id="1.10.3470.10">
    <property type="entry name" value="ABC transporter involved in vitamin B12 uptake, BtuC"/>
    <property type="match status" value="1"/>
</dbReference>
<dbReference type="Proteomes" id="UP000095329">
    <property type="component" value="Unassembled WGS sequence"/>
</dbReference>
<dbReference type="Pfam" id="PF01032">
    <property type="entry name" value="FecCD"/>
    <property type="match status" value="1"/>
</dbReference>
<keyword evidence="5 8" id="KW-0812">Transmembrane</keyword>
<evidence type="ECO:0000256" key="5">
    <source>
        <dbReference type="ARBA" id="ARBA00022692"/>
    </source>
</evidence>
<dbReference type="GO" id="GO:0005886">
    <property type="term" value="C:plasma membrane"/>
    <property type="evidence" value="ECO:0007669"/>
    <property type="project" value="UniProtKB-SubCell"/>
</dbReference>
<dbReference type="GO" id="GO:0022857">
    <property type="term" value="F:transmembrane transporter activity"/>
    <property type="evidence" value="ECO:0007669"/>
    <property type="project" value="InterPro"/>
</dbReference>
<dbReference type="OrthoDB" id="9782305at2"/>
<comment type="caution">
    <text evidence="9">The sequence shown here is derived from an EMBL/GenBank/DDBJ whole genome shotgun (WGS) entry which is preliminary data.</text>
</comment>
<keyword evidence="3" id="KW-0813">Transport</keyword>
<evidence type="ECO:0000313" key="9">
    <source>
        <dbReference type="EMBL" id="OEJ96839.1"/>
    </source>
</evidence>
<evidence type="ECO:0000256" key="2">
    <source>
        <dbReference type="ARBA" id="ARBA00007935"/>
    </source>
</evidence>
<keyword evidence="7 8" id="KW-0472">Membrane</keyword>
<evidence type="ECO:0000256" key="6">
    <source>
        <dbReference type="ARBA" id="ARBA00022989"/>
    </source>
</evidence>
<comment type="subcellular location">
    <subcellularLocation>
        <location evidence="1">Cell membrane</location>
        <topology evidence="1">Multi-pass membrane protein</topology>
    </subcellularLocation>
</comment>
<evidence type="ECO:0000256" key="3">
    <source>
        <dbReference type="ARBA" id="ARBA00022448"/>
    </source>
</evidence>
<evidence type="ECO:0000256" key="7">
    <source>
        <dbReference type="ARBA" id="ARBA00023136"/>
    </source>
</evidence>
<keyword evidence="6 8" id="KW-1133">Transmembrane helix</keyword>
<feature type="transmembrane region" description="Helical" evidence="8">
    <location>
        <begin position="253"/>
        <end position="283"/>
    </location>
</feature>
<keyword evidence="4" id="KW-1003">Cell membrane</keyword>
<comment type="similarity">
    <text evidence="2">Belongs to the binding-protein-dependent transport system permease family. FecCD subfamily.</text>
</comment>
<gene>
    <name evidence="9" type="ORF">J116_022690</name>
</gene>
<reference evidence="9 10" key="1">
    <citation type="journal article" date="2013" name="Genome Announc.">
        <title>Genome Sequence of Streptomyces violaceusniger Strain SPC6, a Halotolerant Streptomycete That Exhibits Rapid Growth and Development.</title>
        <authorList>
            <person name="Chen X."/>
            <person name="Zhang B."/>
            <person name="Zhang W."/>
            <person name="Wu X."/>
            <person name="Zhang M."/>
            <person name="Chen T."/>
            <person name="Liu G."/>
            <person name="Dyson P."/>
        </authorList>
    </citation>
    <scope>NUCLEOTIDE SEQUENCE [LARGE SCALE GENOMIC DNA]</scope>
    <source>
        <strain evidence="9 10">SPC6</strain>
    </source>
</reference>
<feature type="transmembrane region" description="Helical" evidence="8">
    <location>
        <begin position="112"/>
        <end position="130"/>
    </location>
</feature>
<dbReference type="STRING" id="1306406.J116_022690"/>
<feature type="transmembrane region" description="Helical" evidence="8">
    <location>
        <begin position="136"/>
        <end position="155"/>
    </location>
</feature>
<name>A0A1D3DX01_9ACTN</name>
<feature type="transmembrane region" description="Helical" evidence="8">
    <location>
        <begin position="27"/>
        <end position="48"/>
    </location>
</feature>
<evidence type="ECO:0000313" key="10">
    <source>
        <dbReference type="Proteomes" id="UP000095329"/>
    </source>
</evidence>
<proteinExistence type="inferred from homology"/>
<feature type="transmembrane region" description="Helical" evidence="8">
    <location>
        <begin position="81"/>
        <end position="100"/>
    </location>
</feature>
<dbReference type="InterPro" id="IPR000522">
    <property type="entry name" value="ABC_transptr_permease_BtuC"/>
</dbReference>
<dbReference type="EMBL" id="ASHX02000001">
    <property type="protein sequence ID" value="OEJ96839.1"/>
    <property type="molecule type" value="Genomic_DNA"/>
</dbReference>
<organism evidence="9 10">
    <name type="scientific">Streptomyces thermolilacinus SPC6</name>
    <dbReference type="NCBI Taxonomy" id="1306406"/>
    <lineage>
        <taxon>Bacteria</taxon>
        <taxon>Bacillati</taxon>
        <taxon>Actinomycetota</taxon>
        <taxon>Actinomycetes</taxon>
        <taxon>Kitasatosporales</taxon>
        <taxon>Streptomycetaceae</taxon>
        <taxon>Streptomyces</taxon>
    </lineage>
</organism>
<dbReference type="FunFam" id="1.10.3470.10:FF:000001">
    <property type="entry name" value="Vitamin B12 ABC transporter permease BtuC"/>
    <property type="match status" value="1"/>
</dbReference>
<evidence type="ECO:0000256" key="4">
    <source>
        <dbReference type="ARBA" id="ARBA00022475"/>
    </source>
</evidence>
<dbReference type="GO" id="GO:0033214">
    <property type="term" value="P:siderophore-iron import into cell"/>
    <property type="evidence" value="ECO:0007669"/>
    <property type="project" value="TreeGrafter"/>
</dbReference>
<dbReference type="CDD" id="cd06550">
    <property type="entry name" value="TM_ABC_iron-siderophores_like"/>
    <property type="match status" value="1"/>
</dbReference>
<dbReference type="PANTHER" id="PTHR30472">
    <property type="entry name" value="FERRIC ENTEROBACTIN TRANSPORT SYSTEM PERMEASE PROTEIN"/>
    <property type="match status" value="1"/>
</dbReference>
<evidence type="ECO:0000256" key="1">
    <source>
        <dbReference type="ARBA" id="ARBA00004651"/>
    </source>
</evidence>